<evidence type="ECO:0000256" key="2">
    <source>
        <dbReference type="ARBA" id="ARBA00022691"/>
    </source>
</evidence>
<dbReference type="EMBL" id="CACVAS010000036">
    <property type="protein sequence ID" value="CAA6805267.1"/>
    <property type="molecule type" value="Genomic_DNA"/>
</dbReference>
<dbReference type="GO" id="GO:0002098">
    <property type="term" value="P:tRNA wobble uridine modification"/>
    <property type="evidence" value="ECO:0007669"/>
    <property type="project" value="InterPro"/>
</dbReference>
<sequence>MAEIYNKDTALQEDKVFSKKISKKFEFDEAVASVFDDMLSRSVPFYDEVRKLVIALILAEQKEDMKVLDLGSSTAKFLLDLHSKASVPLRLKGLDNSQAMLDRAEQKCQAFGAEIELEFADMLEYEYKEEDIIVANYTLQFIRPIQRLELVKKLFNGLNDDGMFIFSEKIIFEDKVLDKHMIDIYYAYKKEQGYSEYEIAQKREALENVLIPFTIKENIQMCKDAGFTKIETVFQWSNFVTFVVKK</sequence>
<dbReference type="Gene3D" id="3.40.50.150">
    <property type="entry name" value="Vaccinia Virus protein VP39"/>
    <property type="match status" value="1"/>
</dbReference>
<proteinExistence type="inferred from homology"/>
<dbReference type="NCBIfam" id="TIGR00740">
    <property type="entry name" value="carboxy-S-adenosyl-L-methionine synthase CmoA"/>
    <property type="match status" value="1"/>
</dbReference>
<dbReference type="PIRSF" id="PIRSF006325">
    <property type="entry name" value="MeTrfase_bac"/>
    <property type="match status" value="1"/>
</dbReference>
<dbReference type="InterPro" id="IPR029063">
    <property type="entry name" value="SAM-dependent_MTases_sf"/>
</dbReference>
<feature type="binding site" evidence="3 4">
    <location>
        <begin position="71"/>
        <end position="73"/>
    </location>
    <ligand>
        <name>S-adenosyl-L-methionine</name>
        <dbReference type="ChEBI" id="CHEBI:59789"/>
    </ligand>
</feature>
<feature type="binding site" evidence="3 4">
    <location>
        <position position="46"/>
    </location>
    <ligand>
        <name>S-adenosyl-L-methionine</name>
        <dbReference type="ChEBI" id="CHEBI:59789"/>
    </ligand>
</feature>
<dbReference type="InterPro" id="IPR041698">
    <property type="entry name" value="Methyltransf_25"/>
</dbReference>
<name>A0A6S6SQP7_9BACT</name>
<accession>A0A6S6SQP7</accession>
<dbReference type="PANTHER" id="PTHR43861">
    <property type="entry name" value="TRANS-ACONITATE 2-METHYLTRANSFERASE-RELATED"/>
    <property type="match status" value="1"/>
</dbReference>
<comment type="caution">
    <text evidence="3">Lacks conserved residue(s) required for the propagation of feature annotation.</text>
</comment>
<dbReference type="SUPFAM" id="SSF53335">
    <property type="entry name" value="S-adenosyl-L-methionine-dependent methyltransferases"/>
    <property type="match status" value="1"/>
</dbReference>
<dbReference type="GO" id="GO:1904047">
    <property type="term" value="F:S-adenosyl-L-methionine binding"/>
    <property type="evidence" value="ECO:0007669"/>
    <property type="project" value="UniProtKB-UniRule"/>
</dbReference>
<evidence type="ECO:0000259" key="5">
    <source>
        <dbReference type="Pfam" id="PF13649"/>
    </source>
</evidence>
<gene>
    <name evidence="3" type="primary">cmoA</name>
    <name evidence="6" type="ORF">HELGO_WM2980</name>
</gene>
<evidence type="ECO:0000256" key="4">
    <source>
        <dbReference type="PIRSR" id="PIRSR006325-1"/>
    </source>
</evidence>
<evidence type="ECO:0000256" key="1">
    <source>
        <dbReference type="ARBA" id="ARBA00022679"/>
    </source>
</evidence>
<protein>
    <recommendedName>
        <fullName evidence="3">Carboxy-S-adenosyl-L-methionine synthase</fullName>
        <shortName evidence="3">Cx-SAM synthase</shortName>
        <ecNumber evidence="3">2.1.3.-</ecNumber>
    </recommendedName>
</protein>
<dbReference type="InterPro" id="IPR005271">
    <property type="entry name" value="CmoA"/>
</dbReference>
<dbReference type="Pfam" id="PF13649">
    <property type="entry name" value="Methyltransf_25"/>
    <property type="match status" value="1"/>
</dbReference>
<feature type="domain" description="Methyltransferase" evidence="5">
    <location>
        <begin position="67"/>
        <end position="162"/>
    </location>
</feature>
<reference evidence="6" key="1">
    <citation type="submission" date="2020-01" db="EMBL/GenBank/DDBJ databases">
        <authorList>
            <person name="Meier V. D."/>
            <person name="Meier V D."/>
        </authorList>
    </citation>
    <scope>NUCLEOTIDE SEQUENCE</scope>
    <source>
        <strain evidence="6">HLG_WM_MAG_01</strain>
    </source>
</reference>
<dbReference type="PANTHER" id="PTHR43861:SF2">
    <property type="entry name" value="CARBOXY-S-ADENOSYL-L-METHIONINE SYNTHASE"/>
    <property type="match status" value="1"/>
</dbReference>
<comment type="function">
    <text evidence="3">Catalyzes the conversion of S-adenosyl-L-methionine (SAM) to carboxy-S-adenosyl-L-methionine (Cx-SAM).</text>
</comment>
<dbReference type="CDD" id="cd02440">
    <property type="entry name" value="AdoMet_MTases"/>
    <property type="match status" value="1"/>
</dbReference>
<comment type="catalytic activity">
    <reaction evidence="3">
        <text>prephenate + S-adenosyl-L-methionine = carboxy-S-adenosyl-L-methionine + 3-phenylpyruvate + H2O</text>
        <dbReference type="Rhea" id="RHEA:51692"/>
        <dbReference type="ChEBI" id="CHEBI:15377"/>
        <dbReference type="ChEBI" id="CHEBI:18005"/>
        <dbReference type="ChEBI" id="CHEBI:29934"/>
        <dbReference type="ChEBI" id="CHEBI:59789"/>
        <dbReference type="ChEBI" id="CHEBI:134278"/>
    </reaction>
</comment>
<evidence type="ECO:0000256" key="3">
    <source>
        <dbReference type="HAMAP-Rule" id="MF_01589"/>
    </source>
</evidence>
<keyword evidence="2 3" id="KW-0949">S-adenosyl-L-methionine</keyword>
<dbReference type="HAMAP" id="MF_01589">
    <property type="entry name" value="Cx_SAM_synthase"/>
    <property type="match status" value="1"/>
</dbReference>
<feature type="binding site" evidence="3 4">
    <location>
        <begin position="95"/>
        <end position="96"/>
    </location>
    <ligand>
        <name>S-adenosyl-L-methionine</name>
        <dbReference type="ChEBI" id="CHEBI:59789"/>
    </ligand>
</feature>
<dbReference type="GO" id="GO:0016743">
    <property type="term" value="F:carboxyl- or carbamoyltransferase activity"/>
    <property type="evidence" value="ECO:0007669"/>
    <property type="project" value="UniProtKB-UniRule"/>
</dbReference>
<evidence type="ECO:0000313" key="6">
    <source>
        <dbReference type="EMBL" id="CAA6805267.1"/>
    </source>
</evidence>
<dbReference type="EC" id="2.1.3.-" evidence="3"/>
<comment type="similarity">
    <text evidence="3">Belongs to the class I-like SAM-binding methyltransferase superfamily. Cx-SAM synthase family.</text>
</comment>
<organism evidence="6">
    <name type="scientific">uncultured Sulfurovum sp</name>
    <dbReference type="NCBI Taxonomy" id="269237"/>
    <lineage>
        <taxon>Bacteria</taxon>
        <taxon>Pseudomonadati</taxon>
        <taxon>Campylobacterota</taxon>
        <taxon>Epsilonproteobacteria</taxon>
        <taxon>Campylobacterales</taxon>
        <taxon>Sulfurovaceae</taxon>
        <taxon>Sulfurovum</taxon>
        <taxon>environmental samples</taxon>
    </lineage>
</organism>
<feature type="binding site" evidence="3 4">
    <location>
        <position position="136"/>
    </location>
    <ligand>
        <name>S-adenosyl-L-methionine</name>
        <dbReference type="ChEBI" id="CHEBI:59789"/>
    </ligand>
</feature>
<feature type="binding site" evidence="3">
    <location>
        <position position="203"/>
    </location>
    <ligand>
        <name>S-adenosyl-L-methionine</name>
        <dbReference type="ChEBI" id="CHEBI:59789"/>
    </ligand>
</feature>
<dbReference type="AlphaFoldDB" id="A0A6S6SQP7"/>
<keyword evidence="1 3" id="KW-0808">Transferase</keyword>